<gene>
    <name evidence="1" type="ORF">BMG03_12055</name>
</gene>
<keyword evidence="2" id="KW-1185">Reference proteome</keyword>
<name>A0ABM6II23_9RHOB</name>
<dbReference type="EMBL" id="CP019437">
    <property type="protein sequence ID" value="AQS48447.1"/>
    <property type="molecule type" value="Genomic_DNA"/>
</dbReference>
<proteinExistence type="predicted"/>
<accession>A0ABM6II23</accession>
<dbReference type="Proteomes" id="UP000185622">
    <property type="component" value="Chromosome"/>
</dbReference>
<reference evidence="1 2" key="1">
    <citation type="submission" date="2017-01" db="EMBL/GenBank/DDBJ databases">
        <title>The complete genome sequence of a sulfur-oxidizing marine bacterium Thioclava sp. 25B10_4T.</title>
        <authorList>
            <person name="Liu Y."/>
            <person name="Lai Q."/>
            <person name="Shao Z."/>
        </authorList>
    </citation>
    <scope>NUCLEOTIDE SEQUENCE [LARGE SCALE GENOMIC DNA]</scope>
    <source>
        <strain evidence="1 2">25B10_4</strain>
    </source>
</reference>
<organism evidence="1 2">
    <name type="scientific">Thioclava nitratireducens</name>
    <dbReference type="NCBI Taxonomy" id="1915078"/>
    <lineage>
        <taxon>Bacteria</taxon>
        <taxon>Pseudomonadati</taxon>
        <taxon>Pseudomonadota</taxon>
        <taxon>Alphaproteobacteria</taxon>
        <taxon>Rhodobacterales</taxon>
        <taxon>Paracoccaceae</taxon>
        <taxon>Thioclava</taxon>
    </lineage>
</organism>
<evidence type="ECO:0000313" key="2">
    <source>
        <dbReference type="Proteomes" id="UP000185622"/>
    </source>
</evidence>
<evidence type="ECO:0000313" key="1">
    <source>
        <dbReference type="EMBL" id="AQS48447.1"/>
    </source>
</evidence>
<protein>
    <submittedName>
        <fullName evidence="1">Uncharacterized protein</fullName>
    </submittedName>
</protein>
<sequence length="93" mass="10487">METRACEHLRIHRGDRIEEDSALRHHRAPPPPTRDGPALVAIVKTIGDYILEWLETHTVTGARHVCLYDTGCTDDTLAKIGTRYASAPGRWNR</sequence>